<dbReference type="EnsemblMetazoa" id="ENSAATROPT004677">
    <property type="protein sequence ID" value="ENSAATROPP004481"/>
    <property type="gene ID" value="ENSAATROPG003727"/>
</dbReference>
<evidence type="ECO:0000313" key="3">
    <source>
        <dbReference type="Proteomes" id="UP000075880"/>
    </source>
</evidence>
<keyword evidence="3" id="KW-1185">Reference proteome</keyword>
<protein>
    <recommendedName>
        <fullName evidence="4">TIL domain-containing protein</fullName>
    </recommendedName>
</protein>
<feature type="chain" id="PRO_5042483884" description="TIL domain-containing protein" evidence="1">
    <location>
        <begin position="23"/>
        <end position="86"/>
    </location>
</feature>
<accession>A0AAG5D043</accession>
<organism evidence="2 3">
    <name type="scientific">Anopheles atroparvus</name>
    <name type="common">European mosquito</name>
    <dbReference type="NCBI Taxonomy" id="41427"/>
    <lineage>
        <taxon>Eukaryota</taxon>
        <taxon>Metazoa</taxon>
        <taxon>Ecdysozoa</taxon>
        <taxon>Arthropoda</taxon>
        <taxon>Hexapoda</taxon>
        <taxon>Insecta</taxon>
        <taxon>Pterygota</taxon>
        <taxon>Neoptera</taxon>
        <taxon>Endopterygota</taxon>
        <taxon>Diptera</taxon>
        <taxon>Nematocera</taxon>
        <taxon>Culicoidea</taxon>
        <taxon>Culicidae</taxon>
        <taxon>Anophelinae</taxon>
        <taxon>Anopheles</taxon>
    </lineage>
</organism>
<dbReference type="AlphaFoldDB" id="A0AAG5D043"/>
<keyword evidence="1" id="KW-0732">Signal</keyword>
<sequence>MHLYGKICSLFLLLAWCNVAFSVSAPNIQVCPDFEEFTYSYECQPTCASPTCQNADGSQPRDKCTCQAGYVREFDKGRCIRATSCP</sequence>
<dbReference type="Gene3D" id="2.10.25.10">
    <property type="entry name" value="Laminin"/>
    <property type="match status" value="1"/>
</dbReference>
<evidence type="ECO:0000256" key="1">
    <source>
        <dbReference type="SAM" id="SignalP"/>
    </source>
</evidence>
<dbReference type="Proteomes" id="UP000075880">
    <property type="component" value="Unassembled WGS sequence"/>
</dbReference>
<feature type="signal peptide" evidence="1">
    <location>
        <begin position="1"/>
        <end position="22"/>
    </location>
</feature>
<proteinExistence type="predicted"/>
<name>A0AAG5D043_ANOAO</name>
<evidence type="ECO:0000313" key="2">
    <source>
        <dbReference type="EnsemblMetazoa" id="ENSAATROPP004481"/>
    </source>
</evidence>
<evidence type="ECO:0008006" key="4">
    <source>
        <dbReference type="Google" id="ProtNLM"/>
    </source>
</evidence>
<reference evidence="2" key="1">
    <citation type="submission" date="2024-04" db="UniProtKB">
        <authorList>
            <consortium name="EnsemblMetazoa"/>
        </authorList>
    </citation>
    <scope>IDENTIFICATION</scope>
    <source>
        <strain evidence="2">EBRO</strain>
    </source>
</reference>
<dbReference type="InterPro" id="IPR036084">
    <property type="entry name" value="Ser_inhib-like_sf"/>
</dbReference>
<dbReference type="SUPFAM" id="SSF57567">
    <property type="entry name" value="Serine protease inhibitors"/>
    <property type="match status" value="1"/>
</dbReference>